<dbReference type="PRINTS" id="PR00625">
    <property type="entry name" value="JDOMAIN"/>
</dbReference>
<dbReference type="PANTHER" id="PTHR44144">
    <property type="entry name" value="DNAJ HOMOLOG SUBFAMILY C MEMBER 9"/>
    <property type="match status" value="1"/>
</dbReference>
<evidence type="ECO:0000259" key="1">
    <source>
        <dbReference type="PROSITE" id="PS50076"/>
    </source>
</evidence>
<dbReference type="InterPro" id="IPR018253">
    <property type="entry name" value="DnaJ_domain_CS"/>
</dbReference>
<evidence type="ECO:0000313" key="2">
    <source>
        <dbReference type="EMBL" id="CAE6426751.1"/>
    </source>
</evidence>
<dbReference type="GO" id="GO:0031072">
    <property type="term" value="F:heat shock protein binding"/>
    <property type="evidence" value="ECO:0007669"/>
    <property type="project" value="TreeGrafter"/>
</dbReference>
<dbReference type="CDD" id="cd06257">
    <property type="entry name" value="DnaJ"/>
    <property type="match status" value="1"/>
</dbReference>
<accession>A0A8H3AL12</accession>
<feature type="domain" description="J" evidence="1">
    <location>
        <begin position="108"/>
        <end position="178"/>
    </location>
</feature>
<evidence type="ECO:0000313" key="3">
    <source>
        <dbReference type="Proteomes" id="UP000663846"/>
    </source>
</evidence>
<dbReference type="Pfam" id="PF00226">
    <property type="entry name" value="DnaJ"/>
    <property type="match status" value="1"/>
</dbReference>
<dbReference type="InterPro" id="IPR052594">
    <property type="entry name" value="J_domain-containing_protein"/>
</dbReference>
<dbReference type="PROSITE" id="PS00636">
    <property type="entry name" value="DNAJ_1"/>
    <property type="match status" value="1"/>
</dbReference>
<dbReference type="EMBL" id="CAJMWS010000325">
    <property type="protein sequence ID" value="CAE6426751.1"/>
    <property type="molecule type" value="Genomic_DNA"/>
</dbReference>
<dbReference type="AlphaFoldDB" id="A0A8H3AL12"/>
<proteinExistence type="predicted"/>
<reference evidence="2" key="1">
    <citation type="submission" date="2021-01" db="EMBL/GenBank/DDBJ databases">
        <authorList>
            <person name="Kaushik A."/>
        </authorList>
    </citation>
    <scope>NUCLEOTIDE SEQUENCE</scope>
    <source>
        <strain evidence="2">AG1-1C</strain>
    </source>
</reference>
<dbReference type="Gene3D" id="1.10.287.110">
    <property type="entry name" value="DnaJ domain"/>
    <property type="match status" value="1"/>
</dbReference>
<organism evidence="2 3">
    <name type="scientific">Rhizoctonia solani</name>
    <dbReference type="NCBI Taxonomy" id="456999"/>
    <lineage>
        <taxon>Eukaryota</taxon>
        <taxon>Fungi</taxon>
        <taxon>Dikarya</taxon>
        <taxon>Basidiomycota</taxon>
        <taxon>Agaricomycotina</taxon>
        <taxon>Agaricomycetes</taxon>
        <taxon>Cantharellales</taxon>
        <taxon>Ceratobasidiaceae</taxon>
        <taxon>Rhizoctonia</taxon>
    </lineage>
</organism>
<dbReference type="GO" id="GO:0005634">
    <property type="term" value="C:nucleus"/>
    <property type="evidence" value="ECO:0007669"/>
    <property type="project" value="TreeGrafter"/>
</dbReference>
<dbReference type="InterPro" id="IPR001623">
    <property type="entry name" value="DnaJ_domain"/>
</dbReference>
<dbReference type="PANTHER" id="PTHR44144:SF1">
    <property type="entry name" value="DNAJ HOMOLOG SUBFAMILY C MEMBER 9"/>
    <property type="match status" value="1"/>
</dbReference>
<gene>
    <name evidence="2" type="ORF">RDB_LOCUS99610</name>
</gene>
<comment type="caution">
    <text evidence="2">The sequence shown here is derived from an EMBL/GenBank/DDBJ whole genome shotgun (WGS) entry which is preliminary data.</text>
</comment>
<dbReference type="SMART" id="SM00271">
    <property type="entry name" value="DnaJ"/>
    <property type="match status" value="1"/>
</dbReference>
<protein>
    <recommendedName>
        <fullName evidence="1">J domain-containing protein</fullName>
    </recommendedName>
</protein>
<name>A0A8H3AL12_9AGAM</name>
<sequence length="355" mass="40244">MKRIYWPNLACDSGREVISFFATSSRCWNHRSRQSILPVHLNAEMLSYVIGTASSFISPRSYSSAPRHELVRVHGSEKFDATMIGPEVADQSASQSESSVNHILRYSDLYVVLGVSRSANQDDLRRGYMNMCRRCHPEPRNFSKFPNEPLATVAFQKLSYAYSILSDNRKRRLYDTNGTTEPGRGQDMHSADDTLNRVLLAIWADFLDGDFELIRMFLRSVGEMNPKLNFGDETTETLLQALVNLREVIVSGQQHFRLLKFELMRLYEIQHTLRQLSYFDVPGRLKLTIQLARLTIALPINVDKAIMAEQREGNGQQEGGVGRPRGRYLPSSIHSMIGLACGVLEKGESVLPTRV</sequence>
<dbReference type="PROSITE" id="PS50076">
    <property type="entry name" value="DNAJ_2"/>
    <property type="match status" value="1"/>
</dbReference>
<dbReference type="Proteomes" id="UP000663846">
    <property type="component" value="Unassembled WGS sequence"/>
</dbReference>
<dbReference type="SUPFAM" id="SSF46565">
    <property type="entry name" value="Chaperone J-domain"/>
    <property type="match status" value="1"/>
</dbReference>
<dbReference type="GO" id="GO:0005737">
    <property type="term" value="C:cytoplasm"/>
    <property type="evidence" value="ECO:0007669"/>
    <property type="project" value="TreeGrafter"/>
</dbReference>
<dbReference type="InterPro" id="IPR036869">
    <property type="entry name" value="J_dom_sf"/>
</dbReference>